<organism evidence="2 3">
    <name type="scientific">Fusarium oxysporum f. sp. lycopersici (strain 4287 / CBS 123668 / FGSC 9935 / NRRL 34936)</name>
    <name type="common">Fusarium vascular wilt of tomato</name>
    <dbReference type="NCBI Taxonomy" id="426428"/>
    <lineage>
        <taxon>Eukaryota</taxon>
        <taxon>Fungi</taxon>
        <taxon>Dikarya</taxon>
        <taxon>Ascomycota</taxon>
        <taxon>Pezizomycotina</taxon>
        <taxon>Sordariomycetes</taxon>
        <taxon>Hypocreomycetidae</taxon>
        <taxon>Hypocreales</taxon>
        <taxon>Nectriaceae</taxon>
        <taxon>Fusarium</taxon>
        <taxon>Fusarium oxysporum species complex</taxon>
    </lineage>
</organism>
<dbReference type="VEuPathDB" id="FungiDB:FOXG_14163"/>
<accession>A0A0J9VY94</accession>
<evidence type="ECO:0000313" key="2">
    <source>
        <dbReference type="EMBL" id="KNB15758.1"/>
    </source>
</evidence>
<feature type="region of interest" description="Disordered" evidence="1">
    <location>
        <begin position="1"/>
        <end position="29"/>
    </location>
</feature>
<evidence type="ECO:0000313" key="3">
    <source>
        <dbReference type="Proteomes" id="UP000009097"/>
    </source>
</evidence>
<reference evidence="2 3" key="1">
    <citation type="journal article" date="2010" name="Nature">
        <title>Comparative genomics reveals mobile pathogenicity chromosomes in Fusarium.</title>
        <authorList>
            <person name="Ma L.J."/>
            <person name="van der Does H.C."/>
            <person name="Borkovich K.A."/>
            <person name="Coleman J.J."/>
            <person name="Daboussi M.J."/>
            <person name="Di Pietro A."/>
            <person name="Dufresne M."/>
            <person name="Freitag M."/>
            <person name="Grabherr M."/>
            <person name="Henrissat B."/>
            <person name="Houterman P.M."/>
            <person name="Kang S."/>
            <person name="Shim W.B."/>
            <person name="Woloshuk C."/>
            <person name="Xie X."/>
            <person name="Xu J.R."/>
            <person name="Antoniw J."/>
            <person name="Baker S.E."/>
            <person name="Bluhm B.H."/>
            <person name="Breakspear A."/>
            <person name="Brown D.W."/>
            <person name="Butchko R.A."/>
            <person name="Chapman S."/>
            <person name="Coulson R."/>
            <person name="Coutinho P.M."/>
            <person name="Danchin E.G."/>
            <person name="Diener A."/>
            <person name="Gale L.R."/>
            <person name="Gardiner D.M."/>
            <person name="Goff S."/>
            <person name="Hammond-Kosack K.E."/>
            <person name="Hilburn K."/>
            <person name="Hua-Van A."/>
            <person name="Jonkers W."/>
            <person name="Kazan K."/>
            <person name="Kodira C.D."/>
            <person name="Koehrsen M."/>
            <person name="Kumar L."/>
            <person name="Lee Y.H."/>
            <person name="Li L."/>
            <person name="Manners J.M."/>
            <person name="Miranda-Saavedra D."/>
            <person name="Mukherjee M."/>
            <person name="Park G."/>
            <person name="Park J."/>
            <person name="Park S.Y."/>
            <person name="Proctor R.H."/>
            <person name="Regev A."/>
            <person name="Ruiz-Roldan M.C."/>
            <person name="Sain D."/>
            <person name="Sakthikumar S."/>
            <person name="Sykes S."/>
            <person name="Schwartz D.C."/>
            <person name="Turgeon B.G."/>
            <person name="Wapinski I."/>
            <person name="Yoder O."/>
            <person name="Young S."/>
            <person name="Zeng Q."/>
            <person name="Zhou S."/>
            <person name="Galagan J."/>
            <person name="Cuomo C.A."/>
            <person name="Kistler H.C."/>
            <person name="Rep M."/>
        </authorList>
    </citation>
    <scope>NUCLEOTIDE SEQUENCE [LARGE SCALE GENOMIC DNA]</scope>
    <source>
        <strain evidence="3">4287 / CBS 123668 / FGSC 9935 / NRRL 34936</strain>
    </source>
</reference>
<proteinExistence type="predicted"/>
<name>A0A0J9VY94_FUSO4</name>
<evidence type="ECO:0000256" key="1">
    <source>
        <dbReference type="SAM" id="MobiDB-lite"/>
    </source>
</evidence>
<dbReference type="Proteomes" id="UP000009097">
    <property type="component" value="Chromosome 14"/>
</dbReference>
<dbReference type="EMBL" id="DS231717">
    <property type="protein sequence ID" value="KNB15758.1"/>
    <property type="molecule type" value="Genomic_DNA"/>
</dbReference>
<dbReference type="GeneID" id="28955358"/>
<protein>
    <submittedName>
        <fullName evidence="2">Uncharacterized protein</fullName>
    </submittedName>
</protein>
<sequence length="51" mass="5645">MDEAPEAGAPPVLPGSTRSERAEIGGHQERLEQVPLCKFETRNIHKMGFVQ</sequence>
<gene>
    <name evidence="2" type="ORF">FOXG_14163</name>
</gene>
<dbReference type="RefSeq" id="XP_018253803.1">
    <property type="nucleotide sequence ID" value="XM_018394228.1"/>
</dbReference>
<feature type="compositionally biased region" description="Basic and acidic residues" evidence="1">
    <location>
        <begin position="18"/>
        <end position="29"/>
    </location>
</feature>
<dbReference type="AlphaFoldDB" id="A0A0J9VY94"/>
<dbReference type="KEGG" id="fox:FOXG_14163"/>